<protein>
    <submittedName>
        <fullName evidence="2">Uncharacterized protein</fullName>
    </submittedName>
</protein>
<feature type="transmembrane region" description="Helical" evidence="1">
    <location>
        <begin position="87"/>
        <end position="109"/>
    </location>
</feature>
<sequence length="173" mass="20449">MSNMVQQISSRLMNYRNNLFKRLGMYQGSFILMITVFILMIGTAILAISTLIDFFSVLIGIKVPLLEYTRKDSIAIYVPIKRTIEEYYFGLFILAGVSIFLFFVILYSLRWYVRMNGNRPDFAINYQDVKLISDIFNCKIDNPNLKTKSKFTKEIKAIDRLDKEFEEYLYEYE</sequence>
<keyword evidence="1" id="KW-0812">Transmembrane</keyword>
<evidence type="ECO:0000313" key="2">
    <source>
        <dbReference type="EMBL" id="KKN68158.1"/>
    </source>
</evidence>
<feature type="transmembrane region" description="Helical" evidence="1">
    <location>
        <begin position="30"/>
        <end position="61"/>
    </location>
</feature>
<dbReference type="EMBL" id="LAZR01000456">
    <property type="protein sequence ID" value="KKN68158.1"/>
    <property type="molecule type" value="Genomic_DNA"/>
</dbReference>
<dbReference type="AlphaFoldDB" id="A0A0F9VQT1"/>
<reference evidence="2" key="1">
    <citation type="journal article" date="2015" name="Nature">
        <title>Complex archaea that bridge the gap between prokaryotes and eukaryotes.</title>
        <authorList>
            <person name="Spang A."/>
            <person name="Saw J.H."/>
            <person name="Jorgensen S.L."/>
            <person name="Zaremba-Niedzwiedzka K."/>
            <person name="Martijn J."/>
            <person name="Lind A.E."/>
            <person name="van Eijk R."/>
            <person name="Schleper C."/>
            <person name="Guy L."/>
            <person name="Ettema T.J."/>
        </authorList>
    </citation>
    <scope>NUCLEOTIDE SEQUENCE</scope>
</reference>
<evidence type="ECO:0000256" key="1">
    <source>
        <dbReference type="SAM" id="Phobius"/>
    </source>
</evidence>
<accession>A0A0F9VQT1</accession>
<keyword evidence="1" id="KW-1133">Transmembrane helix</keyword>
<proteinExistence type="predicted"/>
<organism evidence="2">
    <name type="scientific">marine sediment metagenome</name>
    <dbReference type="NCBI Taxonomy" id="412755"/>
    <lineage>
        <taxon>unclassified sequences</taxon>
        <taxon>metagenomes</taxon>
        <taxon>ecological metagenomes</taxon>
    </lineage>
</organism>
<gene>
    <name evidence="2" type="ORF">LCGC14_0453830</name>
</gene>
<keyword evidence="1" id="KW-0472">Membrane</keyword>
<comment type="caution">
    <text evidence="2">The sequence shown here is derived from an EMBL/GenBank/DDBJ whole genome shotgun (WGS) entry which is preliminary data.</text>
</comment>
<name>A0A0F9VQT1_9ZZZZ</name>